<protein>
    <recommendedName>
        <fullName evidence="3">XRE family transcriptional regulator</fullName>
    </recommendedName>
</protein>
<reference evidence="1 2" key="1">
    <citation type="journal article" date="2018" name="Front. Microbiol.">
        <title>Description and Comparative Genomics of Macrococcus caseolyticus subsp. hominis subsp. nov., Macrococcus goetzii sp. nov., Macrococcus epidermidis sp. nov., and Macrococcus bohemicus sp. nov., Novel Macrococci From Human Clinical Material With Virulence Potential and Suspected Uptake of Foreign DNA by Natural Transformation.</title>
        <authorList>
            <person name="Maslanova I."/>
            <person name="Wertheimer Z."/>
            <person name="Sedlacek I."/>
            <person name="Svec P."/>
            <person name="Indrakova A."/>
            <person name="Kovarovic V."/>
            <person name="Schumann P."/>
            <person name="Sproer C."/>
            <person name="Kralova S."/>
            <person name="Sedo O."/>
            <person name="Kristofova L."/>
            <person name="Vrbovska V."/>
            <person name="Fuzik T."/>
            <person name="Petras P."/>
            <person name="Zdrahal Z."/>
            <person name="Ruzickova V."/>
            <person name="Doskar J."/>
            <person name="Pantucek R."/>
        </authorList>
    </citation>
    <scope>NUCLEOTIDE SEQUENCE [LARGE SCALE GENOMIC DNA]</scope>
    <source>
        <strain evidence="1 2">CCM 4927</strain>
    </source>
</reference>
<keyword evidence="2" id="KW-1185">Reference proteome</keyword>
<dbReference type="RefSeq" id="WP_099578242.1">
    <property type="nucleotide sequence ID" value="NZ_MJBI02000001.1"/>
</dbReference>
<comment type="caution">
    <text evidence="1">The sequence shown here is derived from an EMBL/GenBank/DDBJ whole genome shotgun (WGS) entry which is preliminary data.</text>
</comment>
<dbReference type="AlphaFoldDB" id="A0A2G5NT04"/>
<dbReference type="EMBL" id="MJBI02000001">
    <property type="protein sequence ID" value="RAI82534.1"/>
    <property type="molecule type" value="Genomic_DNA"/>
</dbReference>
<organism evidence="1 2">
    <name type="scientific">Macrococcoides goetzii</name>
    <dbReference type="NCBI Taxonomy" id="1891097"/>
    <lineage>
        <taxon>Bacteria</taxon>
        <taxon>Bacillati</taxon>
        <taxon>Bacillota</taxon>
        <taxon>Bacilli</taxon>
        <taxon>Bacillales</taxon>
        <taxon>Staphylococcaceae</taxon>
        <taxon>Macrococcoides</taxon>
    </lineage>
</organism>
<dbReference type="Proteomes" id="UP000229523">
    <property type="component" value="Unassembled WGS sequence"/>
</dbReference>
<dbReference type="InterPro" id="IPR010982">
    <property type="entry name" value="Lambda_DNA-bd_dom_sf"/>
</dbReference>
<proteinExistence type="predicted"/>
<evidence type="ECO:0000313" key="2">
    <source>
        <dbReference type="Proteomes" id="UP000229523"/>
    </source>
</evidence>
<dbReference type="Gene3D" id="1.10.260.40">
    <property type="entry name" value="lambda repressor-like DNA-binding domains"/>
    <property type="match status" value="1"/>
</dbReference>
<evidence type="ECO:0008006" key="3">
    <source>
        <dbReference type="Google" id="ProtNLM"/>
    </source>
</evidence>
<sequence length="79" mass="9158">MNKIAGYRKMLGLTQEDIAKIFKISVQAYRMKEKGISSFKKNEMIWFRDTLRGSMFPSITIDEIFFDSKPTQTELKGGD</sequence>
<dbReference type="SUPFAM" id="SSF47413">
    <property type="entry name" value="lambda repressor-like DNA-binding domains"/>
    <property type="match status" value="1"/>
</dbReference>
<name>A0A2G5NT04_9STAP</name>
<accession>A0A2G5NT04</accession>
<dbReference type="CDD" id="cd00093">
    <property type="entry name" value="HTH_XRE"/>
    <property type="match status" value="1"/>
</dbReference>
<gene>
    <name evidence="1" type="ORF">BFS35_002270</name>
</gene>
<dbReference type="GO" id="GO:0003677">
    <property type="term" value="F:DNA binding"/>
    <property type="evidence" value="ECO:0007669"/>
    <property type="project" value="InterPro"/>
</dbReference>
<dbReference type="InterPro" id="IPR001387">
    <property type="entry name" value="Cro/C1-type_HTH"/>
</dbReference>
<evidence type="ECO:0000313" key="1">
    <source>
        <dbReference type="EMBL" id="RAI82534.1"/>
    </source>
</evidence>